<dbReference type="Proteomes" id="UP000192140">
    <property type="component" value="Unassembled WGS sequence"/>
</dbReference>
<organism evidence="1 2">
    <name type="scientific">Agrobacterium deltaense NCPPB 1641</name>
    <dbReference type="NCBI Taxonomy" id="1183425"/>
    <lineage>
        <taxon>Bacteria</taxon>
        <taxon>Pseudomonadati</taxon>
        <taxon>Pseudomonadota</taxon>
        <taxon>Alphaproteobacteria</taxon>
        <taxon>Hyphomicrobiales</taxon>
        <taxon>Rhizobiaceae</taxon>
        <taxon>Rhizobium/Agrobacterium group</taxon>
        <taxon>Agrobacterium</taxon>
    </lineage>
</organism>
<sequence>MEQKGGIEGRSEILIPDRIEFRQTIVAVPVNECGIKRGLGWHFIFLVQFRFKPIWARLHRQFNAGLWCEEDWLRPDFCFCLNYRHRRRIPMAGDLCKGLDRRYGLAEIKRGMSDLLCFGVTIVDYVADRNAIELTHTLLDFQQYDLCAIDYRRDFSKADLRKGEAWALNAKKTRWHFY</sequence>
<accession>A0A1S7TQY5</accession>
<evidence type="ECO:0000313" key="1">
    <source>
        <dbReference type="EMBL" id="CVI57024.1"/>
    </source>
</evidence>
<keyword evidence="2" id="KW-1185">Reference proteome</keyword>
<dbReference type="AlphaFoldDB" id="A0A1S7TQY5"/>
<proteinExistence type="predicted"/>
<evidence type="ECO:0000313" key="2">
    <source>
        <dbReference type="Proteomes" id="UP000192140"/>
    </source>
</evidence>
<reference evidence="1" key="1">
    <citation type="submission" date="2016-01" db="EMBL/GenBank/DDBJ databases">
        <authorList>
            <person name="Regsiter A."/>
            <person name="william w."/>
        </authorList>
    </citation>
    <scope>NUCLEOTIDE SEQUENCE</scope>
    <source>
        <strain evidence="1">NCPPB 1641</strain>
    </source>
</reference>
<comment type="caution">
    <text evidence="1">The sequence shown here is derived from an EMBL/GenBank/DDBJ whole genome shotgun (WGS) entry which is preliminary data.</text>
</comment>
<protein>
    <submittedName>
        <fullName evidence="1">Uncharacterized protein</fullName>
    </submittedName>
</protein>
<name>A0A1S7TQY5_9HYPH</name>
<gene>
    <name evidence="1" type="ORF">AGR7A_Cc290785</name>
</gene>
<dbReference type="EMBL" id="FCNP01000022">
    <property type="protein sequence ID" value="CVI57024.1"/>
    <property type="molecule type" value="Genomic_DNA"/>
</dbReference>